<evidence type="ECO:0000256" key="1">
    <source>
        <dbReference type="SAM" id="Phobius"/>
    </source>
</evidence>
<evidence type="ECO:0000259" key="2">
    <source>
        <dbReference type="Pfam" id="PF01757"/>
    </source>
</evidence>
<feature type="transmembrane region" description="Helical" evidence="1">
    <location>
        <begin position="87"/>
        <end position="103"/>
    </location>
</feature>
<dbReference type="PATRIC" id="fig|1166016.3.peg.2119"/>
<reference evidence="3 5" key="1">
    <citation type="journal article" date="2012" name="J. Bacteriol.">
        <title>Genome sequence of Pectobacterium sp. strain SCC3193.</title>
        <authorList>
            <person name="Koskinen J.P."/>
            <person name="Laine P."/>
            <person name="Niemi O."/>
            <person name="Nykyri J."/>
            <person name="Harjunpaa H."/>
            <person name="Auvinen P."/>
            <person name="Paulin L."/>
            <person name="Pirhonen M."/>
            <person name="Palva T."/>
            <person name="Holm L."/>
        </authorList>
    </citation>
    <scope>NUCLEOTIDE SEQUENCE [LARGE SCALE GENOMIC DNA]</scope>
    <source>
        <strain evidence="3 5">SCC3193</strain>
    </source>
</reference>
<gene>
    <name evidence="3" type="ordered locus">W5S_2104</name>
    <name evidence="4" type="ORF">F6Q06_23820</name>
</gene>
<dbReference type="HOGENOM" id="CLU_005679_2_0_6"/>
<keyword evidence="4" id="KW-0012">Acyltransferase</keyword>
<protein>
    <submittedName>
        <fullName evidence="4">Acyltransferase</fullName>
    </submittedName>
    <submittedName>
        <fullName evidence="3">O-acetyl transferase</fullName>
    </submittedName>
</protein>
<sequence>MSNKDARVESLDYLRGVMALSVVIYHYVSWSGGYGLLGSEHLLGKLGVYAVSMFYILSGLSLAYVYDGKIKSLSDAKKFAIKRIFRIFPLFWIVTTLALIIKFKSEINFQFPFYEVFLNYTLTFGFISPSSYFSIGAWSIGNEMVFYFILCITYLIANKFDRVIEIVTIVSIFMGIIYTFWILTPNNTLAEQWTSYINPLNQFFFFMAGVSIFRFRKHTILPLNRKSYLIIFIFSSFIFFIYPSEGDAINITTSLSRIILSASCVIFVLSVYILDPHGNNYIYRGLKTLGQISYSIYLLHPVISAILISLLKKSGINISLQIAYLVSFILVLIAGYISFNFVERPMMNISKKITNKM</sequence>
<dbReference type="STRING" id="1905730.W5S_2104"/>
<keyword evidence="1" id="KW-0812">Transmembrane</keyword>
<keyword evidence="6" id="KW-1185">Reference proteome</keyword>
<dbReference type="GO" id="GO:0016747">
    <property type="term" value="F:acyltransferase activity, transferring groups other than amino-acyl groups"/>
    <property type="evidence" value="ECO:0007669"/>
    <property type="project" value="InterPro"/>
</dbReference>
<dbReference type="InterPro" id="IPR050879">
    <property type="entry name" value="Acyltransferase_3"/>
</dbReference>
<dbReference type="Proteomes" id="UP000008044">
    <property type="component" value="Chromosome"/>
</dbReference>
<dbReference type="InterPro" id="IPR002656">
    <property type="entry name" value="Acyl_transf_3_dom"/>
</dbReference>
<evidence type="ECO:0000313" key="5">
    <source>
        <dbReference type="Proteomes" id="UP000008044"/>
    </source>
</evidence>
<dbReference type="Proteomes" id="UP001194579">
    <property type="component" value="Unassembled WGS sequence"/>
</dbReference>
<feature type="transmembrane region" description="Helical" evidence="1">
    <location>
        <begin position="48"/>
        <end position="66"/>
    </location>
</feature>
<keyword evidence="3" id="KW-0808">Transferase</keyword>
<name>A0A0H3I5Z6_PECPM</name>
<feature type="transmembrane region" description="Helical" evidence="1">
    <location>
        <begin position="294"/>
        <end position="311"/>
    </location>
</feature>
<dbReference type="RefSeq" id="WP_014699802.1">
    <property type="nucleotide sequence ID" value="NC_017845.1"/>
</dbReference>
<reference evidence="4" key="4">
    <citation type="submission" date="2024-05" db="EMBL/GenBank/DDBJ databases">
        <title>Identification of Pectobacterium versatile causing blackleg of potato from New York State with a whole genome sequencing approach.</title>
        <authorList>
            <person name="Ma X."/>
            <person name="Swingle B."/>
        </authorList>
    </citation>
    <scope>NUCLEOTIDE SEQUENCE</scope>
    <source>
        <strain evidence="4">NY1588A</strain>
    </source>
</reference>
<dbReference type="EMBL" id="WABS01000111">
    <property type="protein sequence ID" value="MBI0557462.1"/>
    <property type="molecule type" value="Genomic_DNA"/>
</dbReference>
<accession>A0A0H3I5Z6</accession>
<dbReference type="EMBL" id="CP003415">
    <property type="protein sequence ID" value="AFI90193.1"/>
    <property type="molecule type" value="Genomic_DNA"/>
</dbReference>
<proteinExistence type="predicted"/>
<feature type="transmembrane region" description="Helical" evidence="1">
    <location>
        <begin position="323"/>
        <end position="342"/>
    </location>
</feature>
<feature type="transmembrane region" description="Helical" evidence="1">
    <location>
        <begin position="12"/>
        <end position="28"/>
    </location>
</feature>
<reference evidence="3" key="2">
    <citation type="submission" date="2012-03" db="EMBL/GenBank/DDBJ databases">
        <authorList>
            <person name="Koskinen P."/>
            <person name="Laine P."/>
            <person name="Niemi O."/>
            <person name="Nykyri J."/>
            <person name="Harjunpaa H."/>
            <person name="Auvinen P."/>
            <person name="Paulin L."/>
            <person name="Pirhonen M."/>
            <person name="Palva T."/>
            <person name="Holm L."/>
        </authorList>
    </citation>
    <scope>NUCLEOTIDE SEQUENCE</scope>
    <source>
        <strain evidence="3">SCC3193</strain>
    </source>
</reference>
<feature type="transmembrane region" description="Helical" evidence="1">
    <location>
        <begin position="132"/>
        <end position="156"/>
    </location>
</feature>
<feature type="transmembrane region" description="Helical" evidence="1">
    <location>
        <begin position="196"/>
        <end position="215"/>
    </location>
</feature>
<dbReference type="KEGG" id="pec:W5S_2104"/>
<feature type="transmembrane region" description="Helical" evidence="1">
    <location>
        <begin position="255"/>
        <end position="274"/>
    </location>
</feature>
<reference evidence="6" key="3">
    <citation type="submission" date="2023-07" db="EMBL/GenBank/DDBJ databases">
        <title>Identification of Pectobacterium versatile causing blackleg of potato from New York State with a whole genome sequencing approach.</title>
        <authorList>
            <person name="Ma X."/>
            <person name="Swingle B."/>
        </authorList>
    </citation>
    <scope>NUCLEOTIDE SEQUENCE [LARGE SCALE GENOMIC DNA]</scope>
    <source>
        <strain evidence="6">NY1588A</strain>
    </source>
</reference>
<evidence type="ECO:0000313" key="6">
    <source>
        <dbReference type="Proteomes" id="UP001194579"/>
    </source>
</evidence>
<feature type="domain" description="Acyltransferase 3" evidence="2">
    <location>
        <begin position="9"/>
        <end position="337"/>
    </location>
</feature>
<keyword evidence="1" id="KW-0472">Membrane</keyword>
<feature type="transmembrane region" description="Helical" evidence="1">
    <location>
        <begin position="227"/>
        <end position="243"/>
    </location>
</feature>
<evidence type="ECO:0000313" key="4">
    <source>
        <dbReference type="EMBL" id="MBI0557462.1"/>
    </source>
</evidence>
<organism evidence="3 5">
    <name type="scientific">Pectobacterium parmentieri</name>
    <dbReference type="NCBI Taxonomy" id="1905730"/>
    <lineage>
        <taxon>Bacteria</taxon>
        <taxon>Pseudomonadati</taxon>
        <taxon>Pseudomonadota</taxon>
        <taxon>Gammaproteobacteria</taxon>
        <taxon>Enterobacterales</taxon>
        <taxon>Pectobacteriaceae</taxon>
        <taxon>Pectobacterium</taxon>
    </lineage>
</organism>
<dbReference type="PANTHER" id="PTHR23028">
    <property type="entry name" value="ACETYLTRANSFERASE"/>
    <property type="match status" value="1"/>
</dbReference>
<dbReference type="Pfam" id="PF01757">
    <property type="entry name" value="Acyl_transf_3"/>
    <property type="match status" value="1"/>
</dbReference>
<evidence type="ECO:0000313" key="3">
    <source>
        <dbReference type="EMBL" id="AFI90193.1"/>
    </source>
</evidence>
<keyword evidence="1" id="KW-1133">Transmembrane helix</keyword>
<feature type="transmembrane region" description="Helical" evidence="1">
    <location>
        <begin position="163"/>
        <end position="184"/>
    </location>
</feature>
<dbReference type="eggNOG" id="COG1835">
    <property type="taxonomic scope" value="Bacteria"/>
</dbReference>
<dbReference type="AlphaFoldDB" id="A0A0H3I5Z6"/>